<dbReference type="AlphaFoldDB" id="A0A0A9H1M6"/>
<sequence length="96" mass="11036">MFIGQRRNHTIRTCQNILHSCTLPPNLQILALMNFFIPALISHHRLQQYLVKQKIASKLRARNYCVNLSHSAATLVFLKSKKIAPRHTMPSCTNNL</sequence>
<organism evidence="1">
    <name type="scientific">Arundo donax</name>
    <name type="common">Giant reed</name>
    <name type="synonym">Donax arundinaceus</name>
    <dbReference type="NCBI Taxonomy" id="35708"/>
    <lineage>
        <taxon>Eukaryota</taxon>
        <taxon>Viridiplantae</taxon>
        <taxon>Streptophyta</taxon>
        <taxon>Embryophyta</taxon>
        <taxon>Tracheophyta</taxon>
        <taxon>Spermatophyta</taxon>
        <taxon>Magnoliopsida</taxon>
        <taxon>Liliopsida</taxon>
        <taxon>Poales</taxon>
        <taxon>Poaceae</taxon>
        <taxon>PACMAD clade</taxon>
        <taxon>Arundinoideae</taxon>
        <taxon>Arundineae</taxon>
        <taxon>Arundo</taxon>
    </lineage>
</organism>
<name>A0A0A9H1M6_ARUDO</name>
<proteinExistence type="predicted"/>
<protein>
    <submittedName>
        <fullName evidence="1">Uncharacterized protein</fullName>
    </submittedName>
</protein>
<accession>A0A0A9H1M6</accession>
<dbReference type="EMBL" id="GBRH01169150">
    <property type="protein sequence ID" value="JAE28746.1"/>
    <property type="molecule type" value="Transcribed_RNA"/>
</dbReference>
<reference evidence="1" key="1">
    <citation type="submission" date="2014-09" db="EMBL/GenBank/DDBJ databases">
        <authorList>
            <person name="Magalhaes I.L.F."/>
            <person name="Oliveira U."/>
            <person name="Santos F.R."/>
            <person name="Vidigal T.H.D.A."/>
            <person name="Brescovit A.D."/>
            <person name="Santos A.J."/>
        </authorList>
    </citation>
    <scope>NUCLEOTIDE SEQUENCE</scope>
    <source>
        <tissue evidence="1">Shoot tissue taken approximately 20 cm above the soil surface</tissue>
    </source>
</reference>
<reference evidence="1" key="2">
    <citation type="journal article" date="2015" name="Data Brief">
        <title>Shoot transcriptome of the giant reed, Arundo donax.</title>
        <authorList>
            <person name="Barrero R.A."/>
            <person name="Guerrero F.D."/>
            <person name="Moolhuijzen P."/>
            <person name="Goolsby J.A."/>
            <person name="Tidwell J."/>
            <person name="Bellgard S.E."/>
            <person name="Bellgard M.I."/>
        </authorList>
    </citation>
    <scope>NUCLEOTIDE SEQUENCE</scope>
    <source>
        <tissue evidence="1">Shoot tissue taken approximately 20 cm above the soil surface</tissue>
    </source>
</reference>
<evidence type="ECO:0000313" key="1">
    <source>
        <dbReference type="EMBL" id="JAE28746.1"/>
    </source>
</evidence>